<dbReference type="RefSeq" id="WP_135672222.1">
    <property type="nucleotide sequence ID" value="NZ_RQGN01000099.1"/>
</dbReference>
<evidence type="ECO:0000313" key="3">
    <source>
        <dbReference type="Proteomes" id="UP000298429"/>
    </source>
</evidence>
<evidence type="ECO:0000256" key="1">
    <source>
        <dbReference type="SAM" id="Phobius"/>
    </source>
</evidence>
<accession>A0A5F2AYB3</accession>
<keyword evidence="1" id="KW-0812">Transmembrane</keyword>
<reference evidence="2 3" key="1">
    <citation type="journal article" date="2019" name="PLoS Negl. Trop. Dis.">
        <title>Revisiting the worldwide diversity of Leptospira species in the environment.</title>
        <authorList>
            <person name="Vincent A.T."/>
            <person name="Schiettekatte O."/>
            <person name="Bourhy P."/>
            <person name="Veyrier F.J."/>
            <person name="Picardeau M."/>
        </authorList>
    </citation>
    <scope>NUCLEOTIDE SEQUENCE [LARGE SCALE GENOMIC DNA]</scope>
    <source>
        <strain evidence="2 3">201702444</strain>
    </source>
</reference>
<sequence>MKTIFGIFFLLVVYLSVYFSLTVSNLTILISTFSVVHIGLFQTFREHLNLKFYLFAAIFHLTAVLCLNLYFRQAS</sequence>
<protein>
    <submittedName>
        <fullName evidence="2">Uncharacterized protein</fullName>
    </submittedName>
</protein>
<feature type="transmembrane region" description="Helical" evidence="1">
    <location>
        <begin position="52"/>
        <end position="71"/>
    </location>
</feature>
<dbReference type="EMBL" id="RQGN01000099">
    <property type="protein sequence ID" value="TGL93256.1"/>
    <property type="molecule type" value="Genomic_DNA"/>
</dbReference>
<keyword evidence="1" id="KW-1133">Transmembrane helix</keyword>
<keyword evidence="1" id="KW-0472">Membrane</keyword>
<feature type="transmembrane region" description="Helical" evidence="1">
    <location>
        <begin position="7"/>
        <end position="40"/>
    </location>
</feature>
<evidence type="ECO:0000313" key="2">
    <source>
        <dbReference type="EMBL" id="TGL93256.1"/>
    </source>
</evidence>
<proteinExistence type="predicted"/>
<dbReference type="OrthoDB" id="346038at2"/>
<organism evidence="2 3">
    <name type="scientific">Leptospira barantonii</name>
    <dbReference type="NCBI Taxonomy" id="2023184"/>
    <lineage>
        <taxon>Bacteria</taxon>
        <taxon>Pseudomonadati</taxon>
        <taxon>Spirochaetota</taxon>
        <taxon>Spirochaetia</taxon>
        <taxon>Leptospirales</taxon>
        <taxon>Leptospiraceae</taxon>
        <taxon>Leptospira</taxon>
    </lineage>
</organism>
<dbReference type="Proteomes" id="UP000298429">
    <property type="component" value="Unassembled WGS sequence"/>
</dbReference>
<dbReference type="AlphaFoldDB" id="A0A5F2AYB3"/>
<name>A0A5F2AYB3_9LEPT</name>
<comment type="caution">
    <text evidence="2">The sequence shown here is derived from an EMBL/GenBank/DDBJ whole genome shotgun (WGS) entry which is preliminary data.</text>
</comment>
<gene>
    <name evidence="2" type="ORF">EHQ76_17875</name>
</gene>